<evidence type="ECO:0000313" key="5">
    <source>
        <dbReference type="Proteomes" id="UP000242715"/>
    </source>
</evidence>
<evidence type="ECO:0000256" key="2">
    <source>
        <dbReference type="SAM" id="MobiDB-lite"/>
    </source>
</evidence>
<name>A0A2Z6MVY9_TRISU</name>
<gene>
    <name evidence="4" type="ORF">TSUD_383990</name>
</gene>
<dbReference type="EMBL" id="DF973595">
    <property type="protein sequence ID" value="GAU35551.1"/>
    <property type="molecule type" value="Genomic_DNA"/>
</dbReference>
<feature type="region of interest" description="Disordered" evidence="2">
    <location>
        <begin position="185"/>
        <end position="207"/>
    </location>
</feature>
<dbReference type="InterPro" id="IPR035979">
    <property type="entry name" value="RBD_domain_sf"/>
</dbReference>
<dbReference type="SUPFAM" id="SSF54928">
    <property type="entry name" value="RNA-binding domain, RBD"/>
    <property type="match status" value="1"/>
</dbReference>
<proteinExistence type="predicted"/>
<evidence type="ECO:0000313" key="4">
    <source>
        <dbReference type="EMBL" id="GAU35551.1"/>
    </source>
</evidence>
<sequence>MGEEDNNGWNTVKGRVRNRKGNNQSWPHIATAENFRNVNDNDLVSYFFTDFPDNFGAMAMYNAFNHYGNIMEVVIPVKRDKRGKRFGFTRFIRVSDPQSLEHELDNIIIGRDKITANISRFQRQEWKGSRNEAERNAGRSGERCFNNNNNNKPSNVQRNTVREDSYAKAVKKGAGAKNTEVAGRIKNSVLKDGPGGRGGGPNLSISPNHSVKEGGAFLKDNLVVNNSEEMGPEVGPTLSTNSHQAVIGGVGSKKSKSVELGPFSLPLNSDFVLGGNRENSRGVYSDGPRVVFQRLVNGPRELVSPVSNSVLKRNVKNFSQLPVPPGKISILLQLEKNQRGAQNRRRCQLDPTLNSSRGRRILQWEDVL</sequence>
<feature type="region of interest" description="Disordered" evidence="2">
    <location>
        <begin position="1"/>
        <end position="25"/>
    </location>
</feature>
<dbReference type="OrthoDB" id="1750209at2759"/>
<dbReference type="PROSITE" id="PS50102">
    <property type="entry name" value="RRM"/>
    <property type="match status" value="1"/>
</dbReference>
<accession>A0A2Z6MVY9</accession>
<feature type="domain" description="RRM" evidence="3">
    <location>
        <begin position="44"/>
        <end position="121"/>
    </location>
</feature>
<organism evidence="4 5">
    <name type="scientific">Trifolium subterraneum</name>
    <name type="common">Subterranean clover</name>
    <dbReference type="NCBI Taxonomy" id="3900"/>
    <lineage>
        <taxon>Eukaryota</taxon>
        <taxon>Viridiplantae</taxon>
        <taxon>Streptophyta</taxon>
        <taxon>Embryophyta</taxon>
        <taxon>Tracheophyta</taxon>
        <taxon>Spermatophyta</taxon>
        <taxon>Magnoliopsida</taxon>
        <taxon>eudicotyledons</taxon>
        <taxon>Gunneridae</taxon>
        <taxon>Pentapetalae</taxon>
        <taxon>rosids</taxon>
        <taxon>fabids</taxon>
        <taxon>Fabales</taxon>
        <taxon>Fabaceae</taxon>
        <taxon>Papilionoideae</taxon>
        <taxon>50 kb inversion clade</taxon>
        <taxon>NPAAA clade</taxon>
        <taxon>Hologalegina</taxon>
        <taxon>IRL clade</taxon>
        <taxon>Trifolieae</taxon>
        <taxon>Trifolium</taxon>
    </lineage>
</organism>
<reference evidence="5" key="1">
    <citation type="journal article" date="2017" name="Front. Plant Sci.">
        <title>Climate Clever Clovers: New Paradigm to Reduce the Environmental Footprint of Ruminants by Breeding Low Methanogenic Forages Utilizing Haplotype Variation.</title>
        <authorList>
            <person name="Kaur P."/>
            <person name="Appels R."/>
            <person name="Bayer P.E."/>
            <person name="Keeble-Gagnere G."/>
            <person name="Wang J."/>
            <person name="Hirakawa H."/>
            <person name="Shirasawa K."/>
            <person name="Vercoe P."/>
            <person name="Stefanova K."/>
            <person name="Durmic Z."/>
            <person name="Nichols P."/>
            <person name="Revell C."/>
            <person name="Isobe S.N."/>
            <person name="Edwards D."/>
            <person name="Erskine W."/>
        </authorList>
    </citation>
    <scope>NUCLEOTIDE SEQUENCE [LARGE SCALE GENOMIC DNA]</scope>
    <source>
        <strain evidence="5">cv. Daliak</strain>
    </source>
</reference>
<feature type="region of interest" description="Disordered" evidence="2">
    <location>
        <begin position="125"/>
        <end position="161"/>
    </location>
</feature>
<feature type="compositionally biased region" description="Basic and acidic residues" evidence="2">
    <location>
        <begin position="125"/>
        <end position="142"/>
    </location>
</feature>
<dbReference type="AlphaFoldDB" id="A0A2Z6MVY9"/>
<dbReference type="InterPro" id="IPR000504">
    <property type="entry name" value="RRM_dom"/>
</dbReference>
<dbReference type="GO" id="GO:0003723">
    <property type="term" value="F:RNA binding"/>
    <property type="evidence" value="ECO:0007669"/>
    <property type="project" value="UniProtKB-UniRule"/>
</dbReference>
<evidence type="ECO:0000259" key="3">
    <source>
        <dbReference type="PROSITE" id="PS50102"/>
    </source>
</evidence>
<dbReference type="Proteomes" id="UP000242715">
    <property type="component" value="Unassembled WGS sequence"/>
</dbReference>
<evidence type="ECO:0000256" key="1">
    <source>
        <dbReference type="PROSITE-ProRule" id="PRU00176"/>
    </source>
</evidence>
<dbReference type="InterPro" id="IPR012677">
    <property type="entry name" value="Nucleotide-bd_a/b_plait_sf"/>
</dbReference>
<protein>
    <recommendedName>
        <fullName evidence="3">RRM domain-containing protein</fullName>
    </recommendedName>
</protein>
<dbReference type="Gene3D" id="3.30.70.330">
    <property type="match status" value="1"/>
</dbReference>
<keyword evidence="1" id="KW-0694">RNA-binding</keyword>
<keyword evidence="5" id="KW-1185">Reference proteome</keyword>